<accession>A0A382WZD4</accession>
<name>A0A382WZD4_9ZZZZ</name>
<evidence type="ECO:0000256" key="1">
    <source>
        <dbReference type="SAM" id="Phobius"/>
    </source>
</evidence>
<dbReference type="EMBL" id="UINC01163796">
    <property type="protein sequence ID" value="SVD64296.1"/>
    <property type="molecule type" value="Genomic_DNA"/>
</dbReference>
<keyword evidence="1" id="KW-1133">Transmembrane helix</keyword>
<evidence type="ECO:0000313" key="2">
    <source>
        <dbReference type="EMBL" id="SVD64296.1"/>
    </source>
</evidence>
<feature type="non-terminal residue" evidence="2">
    <location>
        <position position="1"/>
    </location>
</feature>
<feature type="transmembrane region" description="Helical" evidence="1">
    <location>
        <begin position="17"/>
        <end position="36"/>
    </location>
</feature>
<gene>
    <name evidence="2" type="ORF">METZ01_LOCUS417150</name>
</gene>
<keyword evidence="1" id="KW-0812">Transmembrane</keyword>
<protein>
    <submittedName>
        <fullName evidence="2">Uncharacterized protein</fullName>
    </submittedName>
</protein>
<organism evidence="2">
    <name type="scientific">marine metagenome</name>
    <dbReference type="NCBI Taxonomy" id="408172"/>
    <lineage>
        <taxon>unclassified sequences</taxon>
        <taxon>metagenomes</taxon>
        <taxon>ecological metagenomes</taxon>
    </lineage>
</organism>
<reference evidence="2" key="1">
    <citation type="submission" date="2018-05" db="EMBL/GenBank/DDBJ databases">
        <authorList>
            <person name="Lanie J.A."/>
            <person name="Ng W.-L."/>
            <person name="Kazmierczak K.M."/>
            <person name="Andrzejewski T.M."/>
            <person name="Davidsen T.M."/>
            <person name="Wayne K.J."/>
            <person name="Tettelin H."/>
            <person name="Glass J.I."/>
            <person name="Rusch D."/>
            <person name="Podicherti R."/>
            <person name="Tsui H.-C.T."/>
            <person name="Winkler M.E."/>
        </authorList>
    </citation>
    <scope>NUCLEOTIDE SEQUENCE</scope>
</reference>
<dbReference type="AlphaFoldDB" id="A0A382WZD4"/>
<sequence length="81" mass="9125">RKIAAHTEYSRMLAEHGVFGLFSLLLVIGIPLKIFLMPDSTKSKTIKIVFGSLALLTMLHIALRIAMPCFIYSLIMPKYDD</sequence>
<feature type="transmembrane region" description="Helical" evidence="1">
    <location>
        <begin position="48"/>
        <end position="75"/>
    </location>
</feature>
<proteinExistence type="predicted"/>
<keyword evidence="1" id="KW-0472">Membrane</keyword>